<evidence type="ECO:0000313" key="11">
    <source>
        <dbReference type="Proteomes" id="UP000054977"/>
    </source>
</evidence>
<keyword evidence="5 8" id="KW-0143">Chaperone</keyword>
<dbReference type="PROSITE" id="PS00871">
    <property type="entry name" value="CLPAB_2"/>
    <property type="match status" value="1"/>
</dbReference>
<dbReference type="Gene3D" id="3.40.50.300">
    <property type="entry name" value="P-loop containing nucleotide triphosphate hydrolases"/>
    <property type="match status" value="3"/>
</dbReference>
<organism evidence="10 11">
    <name type="scientific">Caballeronia humi</name>
    <dbReference type="NCBI Taxonomy" id="326474"/>
    <lineage>
        <taxon>Bacteria</taxon>
        <taxon>Pseudomonadati</taxon>
        <taxon>Pseudomonadota</taxon>
        <taxon>Betaproteobacteria</taxon>
        <taxon>Burkholderiales</taxon>
        <taxon>Burkholderiaceae</taxon>
        <taxon>Caballeronia</taxon>
    </lineage>
</organism>
<dbReference type="InterPro" id="IPR036628">
    <property type="entry name" value="Clp_N_dom_sf"/>
</dbReference>
<dbReference type="SUPFAM" id="SSF81923">
    <property type="entry name" value="Double Clp-N motif"/>
    <property type="match status" value="1"/>
</dbReference>
<dbReference type="GO" id="GO:0008233">
    <property type="term" value="F:peptidase activity"/>
    <property type="evidence" value="ECO:0007669"/>
    <property type="project" value="UniProtKB-KW"/>
</dbReference>
<dbReference type="InterPro" id="IPR019489">
    <property type="entry name" value="Clp_ATPase_C"/>
</dbReference>
<dbReference type="Pfam" id="PF17871">
    <property type="entry name" value="AAA_lid_9"/>
    <property type="match status" value="1"/>
</dbReference>
<dbReference type="PROSITE" id="PS51903">
    <property type="entry name" value="CLP_R"/>
    <property type="match status" value="1"/>
</dbReference>
<dbReference type="InterPro" id="IPR018368">
    <property type="entry name" value="ClpA/B_CS1"/>
</dbReference>
<dbReference type="Proteomes" id="UP000054977">
    <property type="component" value="Unassembled WGS sequence"/>
</dbReference>
<evidence type="ECO:0000256" key="2">
    <source>
        <dbReference type="ARBA" id="ARBA00022737"/>
    </source>
</evidence>
<dbReference type="InterPro" id="IPR004176">
    <property type="entry name" value="Clp_R_N"/>
</dbReference>
<dbReference type="InterPro" id="IPR027417">
    <property type="entry name" value="P-loop_NTPase"/>
</dbReference>
<evidence type="ECO:0000256" key="7">
    <source>
        <dbReference type="PROSITE-ProRule" id="PRU01251"/>
    </source>
</evidence>
<dbReference type="InterPro" id="IPR017729">
    <property type="entry name" value="ATPase_T6SS_ClpV1"/>
</dbReference>
<dbReference type="InterPro" id="IPR003593">
    <property type="entry name" value="AAA+_ATPase"/>
</dbReference>
<sequence>MADISRHALFGKLDPLAYHAIESGTVFCKLRGNPYVELAHWFHQILLAQDSDLQCLVRHFDLDQAALARDITAALDRLPRGSTSVSDISAQVDEAVERGWVFGSLMFGASKVRTGHLMIGILRTPNLRNALIAISSQFAKIGLDTLTGRFDALLGGSAEALAVAPAEYPAQDADAVSPGRQEALVRYTIDLTAQARAGELDPIVGRDDEIRQVIDILMRRRQNNPILTGEAGVGKTAVVEGFAQRIVAGDVPPSLRDAVVRTLDVGLLQAGASMKGEFENRLKQVIEEVQGSEKPVILFIDEAHTLVGAGGAAGTGDAANLLKPALARGTLRTIAATTWVEYKKHIEKDPALTRRFQVVQVPEPSEACAITMMRGIARKMQAHHGVQVLDEALEAAVTLSHRYIPARQLPDKAVSLLDTACARVAVSQHALPPALDDARRRIEAWQTEGDIVAREAALGIDTAARAADVAARLDAERARLAELTARWEAERALVARILALRCDLEEGACGAAEPAADCADAPRSGHLAELRALQHELAARQGENSLILPGVDRHAVASVVQDWTGIPVGRMVRDDIAGVLKLADTLNRRIVGQRHAMEMIARRVQTSRAGLDDPAKPVGVFMLAGTSGVGKTETALALAEALYGGEQNVITVNMSEYQEAHTVSSLKGAPPGYVGYGEGGVLTEAVRRRPYSVVLLDEFEKAHPDVHELFFQVFDKGRMEDGEGRQIDFRNTLILLTTNVGTELITRLCNGAHAVPQPEEIARALRSPLVDVFPPALLGRVAVIPYYPLDDAMLDAVIRLQLARIERRIAERHRVAFSYDDAMVRQIASRCTEFESGGRMIDAILTNTLLPRISAEFLTRLIDGREVVKVEVSARDGAFTYAFD</sequence>
<dbReference type="SMART" id="SM01086">
    <property type="entry name" value="ClpB_D2-small"/>
    <property type="match status" value="1"/>
</dbReference>
<keyword evidence="11" id="KW-1185">Reference proteome</keyword>
<protein>
    <submittedName>
        <fullName evidence="10">Clp protease ATPase</fullName>
    </submittedName>
</protein>
<dbReference type="GO" id="GO:0005737">
    <property type="term" value="C:cytoplasm"/>
    <property type="evidence" value="ECO:0007669"/>
    <property type="project" value="TreeGrafter"/>
</dbReference>
<dbReference type="Gene3D" id="1.10.8.60">
    <property type="match status" value="1"/>
</dbReference>
<keyword evidence="10" id="KW-0645">Protease</keyword>
<dbReference type="GO" id="GO:0006508">
    <property type="term" value="P:proteolysis"/>
    <property type="evidence" value="ECO:0007669"/>
    <property type="project" value="UniProtKB-KW"/>
</dbReference>
<feature type="domain" description="Clp R" evidence="9">
    <location>
        <begin position="10"/>
        <end position="156"/>
    </location>
</feature>
<evidence type="ECO:0000256" key="6">
    <source>
        <dbReference type="ARBA" id="ARBA00025613"/>
    </source>
</evidence>
<dbReference type="EMBL" id="FCNW02000023">
    <property type="protein sequence ID" value="SAL49873.1"/>
    <property type="molecule type" value="Genomic_DNA"/>
</dbReference>
<evidence type="ECO:0000256" key="4">
    <source>
        <dbReference type="ARBA" id="ARBA00022840"/>
    </source>
</evidence>
<dbReference type="PANTHER" id="PTHR11638">
    <property type="entry name" value="ATP-DEPENDENT CLP PROTEASE"/>
    <property type="match status" value="1"/>
</dbReference>
<dbReference type="Pfam" id="PF07724">
    <property type="entry name" value="AAA_2"/>
    <property type="match status" value="1"/>
</dbReference>
<dbReference type="CDD" id="cd19499">
    <property type="entry name" value="RecA-like_ClpB_Hsp104-like"/>
    <property type="match status" value="1"/>
</dbReference>
<dbReference type="InterPro" id="IPR028299">
    <property type="entry name" value="ClpA/B_CS2"/>
</dbReference>
<dbReference type="InterPro" id="IPR003959">
    <property type="entry name" value="ATPase_AAA_core"/>
</dbReference>
<accession>A0A158I0P4</accession>
<evidence type="ECO:0000259" key="9">
    <source>
        <dbReference type="PROSITE" id="PS51903"/>
    </source>
</evidence>
<dbReference type="FunFam" id="3.40.50.300:FF:000025">
    <property type="entry name" value="ATP-dependent Clp protease subunit"/>
    <property type="match status" value="1"/>
</dbReference>
<evidence type="ECO:0000256" key="8">
    <source>
        <dbReference type="RuleBase" id="RU004432"/>
    </source>
</evidence>
<comment type="similarity">
    <text evidence="1 8">Belongs to the ClpA/ClpB family.</text>
</comment>
<name>A0A158I0P4_9BURK</name>
<keyword evidence="10" id="KW-0378">Hydrolase</keyword>
<dbReference type="NCBIfam" id="TIGR03345">
    <property type="entry name" value="VI_ClpV1"/>
    <property type="match status" value="1"/>
</dbReference>
<dbReference type="PRINTS" id="PR00300">
    <property type="entry name" value="CLPPROTEASEA"/>
</dbReference>
<keyword evidence="4 8" id="KW-0067">ATP-binding</keyword>
<dbReference type="Pfam" id="PF10431">
    <property type="entry name" value="ClpB_D2-small"/>
    <property type="match status" value="1"/>
</dbReference>
<evidence type="ECO:0000256" key="1">
    <source>
        <dbReference type="ARBA" id="ARBA00008675"/>
    </source>
</evidence>
<dbReference type="PROSITE" id="PS00870">
    <property type="entry name" value="CLPAB_1"/>
    <property type="match status" value="1"/>
</dbReference>
<gene>
    <name evidence="10" type="ORF">AWB65_04024</name>
</gene>
<proteinExistence type="inferred from homology"/>
<dbReference type="AlphaFoldDB" id="A0A158I0P4"/>
<dbReference type="GO" id="GO:0034605">
    <property type="term" value="P:cellular response to heat"/>
    <property type="evidence" value="ECO:0007669"/>
    <property type="project" value="TreeGrafter"/>
</dbReference>
<dbReference type="OrthoDB" id="9803641at2"/>
<dbReference type="InterPro" id="IPR050130">
    <property type="entry name" value="ClpA_ClpB"/>
</dbReference>
<comment type="caution">
    <text evidence="10">The sequence shown here is derived from an EMBL/GenBank/DDBJ whole genome shotgun (WGS) entry which is preliminary data.</text>
</comment>
<reference evidence="10" key="1">
    <citation type="submission" date="2016-01" db="EMBL/GenBank/DDBJ databases">
        <authorList>
            <person name="Peeters C."/>
        </authorList>
    </citation>
    <scope>NUCLEOTIDE SEQUENCE [LARGE SCALE GENOMIC DNA]</scope>
    <source>
        <strain evidence="10">LMG 22934</strain>
    </source>
</reference>
<dbReference type="FunFam" id="3.40.50.300:FF:000010">
    <property type="entry name" value="Chaperone clpB 1, putative"/>
    <property type="match status" value="1"/>
</dbReference>
<keyword evidence="3 8" id="KW-0547">Nucleotide-binding</keyword>
<evidence type="ECO:0000313" key="10">
    <source>
        <dbReference type="EMBL" id="SAL49873.1"/>
    </source>
</evidence>
<evidence type="ECO:0000256" key="5">
    <source>
        <dbReference type="ARBA" id="ARBA00023186"/>
    </source>
</evidence>
<dbReference type="Gene3D" id="1.10.1780.10">
    <property type="entry name" value="Clp, N-terminal domain"/>
    <property type="match status" value="1"/>
</dbReference>
<dbReference type="InterPro" id="IPR041546">
    <property type="entry name" value="ClpA/ClpB_AAA_lid"/>
</dbReference>
<dbReference type="STRING" id="326474.AWB65_04024"/>
<dbReference type="GO" id="GO:0016887">
    <property type="term" value="F:ATP hydrolysis activity"/>
    <property type="evidence" value="ECO:0007669"/>
    <property type="project" value="InterPro"/>
</dbReference>
<dbReference type="PANTHER" id="PTHR11638:SF184">
    <property type="entry name" value="ATPASE WITH CHAPERONE ACTIVITY"/>
    <property type="match status" value="1"/>
</dbReference>
<keyword evidence="2 7" id="KW-0677">Repeat</keyword>
<dbReference type="CDD" id="cd00009">
    <property type="entry name" value="AAA"/>
    <property type="match status" value="1"/>
</dbReference>
<dbReference type="InterPro" id="IPR001270">
    <property type="entry name" value="ClpA/B"/>
</dbReference>
<comment type="function">
    <text evidence="6">Part of a stress-induced multi-chaperone system, it is involved in the recovery of the cell from heat-induced damage, in cooperation with DnaK, DnaJ and GrpE. Acts before DnaK, in the processing of protein aggregates. Protein binding stimulates the ATPase activity; ATP hydrolysis unfolds the denatured protein aggregates, which probably helps expose new hydrophobic binding sites on the surface of ClpB-bound aggregates, contributing to the solubilization and refolding of denatured protein aggregates by DnaK.</text>
</comment>
<dbReference type="SUPFAM" id="SSF52540">
    <property type="entry name" value="P-loop containing nucleoside triphosphate hydrolases"/>
    <property type="match status" value="2"/>
</dbReference>
<dbReference type="GO" id="GO:0005524">
    <property type="term" value="F:ATP binding"/>
    <property type="evidence" value="ECO:0007669"/>
    <property type="project" value="UniProtKB-KW"/>
</dbReference>
<dbReference type="SMART" id="SM00382">
    <property type="entry name" value="AAA"/>
    <property type="match status" value="2"/>
</dbReference>
<dbReference type="RefSeq" id="WP_087668813.1">
    <property type="nucleotide sequence ID" value="NZ_FCNW02000023.1"/>
</dbReference>
<evidence type="ECO:0000256" key="3">
    <source>
        <dbReference type="ARBA" id="ARBA00022741"/>
    </source>
</evidence>
<dbReference type="Pfam" id="PF00004">
    <property type="entry name" value="AAA"/>
    <property type="match status" value="1"/>
</dbReference>